<proteinExistence type="predicted"/>
<sequence length="75" mass="8453">MTIPDANAIYPNSAIKEVVFIKNVIKSPNIEIGDYTYYDDPVNPTDFGSLSKRTDAKILIIIFKLLDEGLIVFLF</sequence>
<organism evidence="1 2">
    <name type="scientific">Ligilactobacillus salivarius</name>
    <dbReference type="NCBI Taxonomy" id="1624"/>
    <lineage>
        <taxon>Bacteria</taxon>
        <taxon>Bacillati</taxon>
        <taxon>Bacillota</taxon>
        <taxon>Bacilli</taxon>
        <taxon>Lactobacillales</taxon>
        <taxon>Lactobacillaceae</taxon>
        <taxon>Ligilactobacillus</taxon>
    </lineage>
</organism>
<evidence type="ECO:0000313" key="1">
    <source>
        <dbReference type="EMBL" id="PAY43494.1"/>
    </source>
</evidence>
<dbReference type="AlphaFoldDB" id="A0A9X6S2K4"/>
<reference evidence="1 2" key="1">
    <citation type="submission" date="2016-05" db="EMBL/GenBank/DDBJ databases">
        <authorList>
            <person name="Lee J.-Y."/>
            <person name="Kim E.B."/>
            <person name="Choi Y.-J."/>
        </authorList>
    </citation>
    <scope>NUCLEOTIDE SEQUENCE [LARGE SCALE GENOMIC DNA]</scope>
    <source>
        <strain evidence="1 2">KLA006</strain>
    </source>
</reference>
<dbReference type="Proteomes" id="UP000218139">
    <property type="component" value="Unassembled WGS sequence"/>
</dbReference>
<accession>A0A9X6S2K4</accession>
<dbReference type="RefSeq" id="WP_095759794.1">
    <property type="nucleotide sequence ID" value="NZ_LXZO01000146.1"/>
</dbReference>
<gene>
    <name evidence="1" type="ORF">A8C52_11270</name>
</gene>
<comment type="caution">
    <text evidence="1">The sequence shown here is derived from an EMBL/GenBank/DDBJ whole genome shotgun (WGS) entry which is preliminary data.</text>
</comment>
<protein>
    <submittedName>
        <fullName evidence="1">Uncharacterized protein</fullName>
    </submittedName>
</protein>
<name>A0A9X6S2K4_9LACO</name>
<evidence type="ECO:0000313" key="2">
    <source>
        <dbReference type="Proteomes" id="UP000218139"/>
    </source>
</evidence>
<dbReference type="Gene3D" id="2.160.10.10">
    <property type="entry name" value="Hexapeptide repeat proteins"/>
    <property type="match status" value="1"/>
</dbReference>
<dbReference type="EMBL" id="LXZO01000146">
    <property type="protein sequence ID" value="PAY43494.1"/>
    <property type="molecule type" value="Genomic_DNA"/>
</dbReference>